<keyword evidence="4" id="KW-0378">Hydrolase</keyword>
<comment type="catalytic activity">
    <reaction evidence="6">
        <text>NAD(+) + H2O = ADP-D-ribose + nicotinamide + H(+)</text>
        <dbReference type="Rhea" id="RHEA:16301"/>
        <dbReference type="ChEBI" id="CHEBI:15377"/>
        <dbReference type="ChEBI" id="CHEBI:15378"/>
        <dbReference type="ChEBI" id="CHEBI:17154"/>
        <dbReference type="ChEBI" id="CHEBI:57540"/>
        <dbReference type="ChEBI" id="CHEBI:57967"/>
        <dbReference type="EC" id="3.2.2.6"/>
    </reaction>
    <physiologicalReaction direction="left-to-right" evidence="6">
        <dbReference type="Rhea" id="RHEA:16302"/>
    </physiologicalReaction>
</comment>
<dbReference type="Pfam" id="PF23282">
    <property type="entry name" value="WHD_ROQ1"/>
    <property type="match status" value="1"/>
</dbReference>
<dbReference type="GO" id="GO:0043531">
    <property type="term" value="F:ADP binding"/>
    <property type="evidence" value="ECO:0007669"/>
    <property type="project" value="InterPro"/>
</dbReference>
<evidence type="ECO:0000256" key="2">
    <source>
        <dbReference type="ARBA" id="ARBA00022614"/>
    </source>
</evidence>
<dbReference type="SUPFAM" id="SSF52540">
    <property type="entry name" value="P-loop containing nucleoside triphosphate hydrolases"/>
    <property type="match status" value="1"/>
</dbReference>
<dbReference type="GO" id="GO:0006952">
    <property type="term" value="P:defense response"/>
    <property type="evidence" value="ECO:0007669"/>
    <property type="project" value="InterPro"/>
</dbReference>
<evidence type="ECO:0000256" key="7">
    <source>
        <dbReference type="SAM" id="MobiDB-lite"/>
    </source>
</evidence>
<dbReference type="AlphaFoldDB" id="A0A5D2XU30"/>
<dbReference type="PANTHER" id="PTHR11017">
    <property type="entry name" value="LEUCINE-RICH REPEAT-CONTAINING PROTEIN"/>
    <property type="match status" value="1"/>
</dbReference>
<dbReference type="EC" id="3.2.2.6" evidence="1"/>
<dbReference type="InterPro" id="IPR042197">
    <property type="entry name" value="Apaf_helical"/>
</dbReference>
<dbReference type="Proteomes" id="UP000323597">
    <property type="component" value="Chromosome A10"/>
</dbReference>
<dbReference type="FunFam" id="3.40.50.10140:FF:000007">
    <property type="entry name" value="Disease resistance protein (TIR-NBS-LRR class)"/>
    <property type="match status" value="1"/>
</dbReference>
<dbReference type="GO" id="GO:0007165">
    <property type="term" value="P:signal transduction"/>
    <property type="evidence" value="ECO:0007669"/>
    <property type="project" value="InterPro"/>
</dbReference>
<dbReference type="Pfam" id="PF20160">
    <property type="entry name" value="C-JID"/>
    <property type="match status" value="1"/>
</dbReference>
<dbReference type="SMART" id="SM00255">
    <property type="entry name" value="TIR"/>
    <property type="match status" value="1"/>
</dbReference>
<name>A0A5D2XU30_GOSMU</name>
<keyword evidence="10" id="KW-1185">Reference proteome</keyword>
<dbReference type="InterPro" id="IPR045344">
    <property type="entry name" value="C-JID"/>
</dbReference>
<dbReference type="InterPro" id="IPR032675">
    <property type="entry name" value="LRR_dom_sf"/>
</dbReference>
<dbReference type="InterPro" id="IPR027417">
    <property type="entry name" value="P-loop_NTPase"/>
</dbReference>
<evidence type="ECO:0000313" key="10">
    <source>
        <dbReference type="Proteomes" id="UP000323597"/>
    </source>
</evidence>
<dbReference type="PRINTS" id="PR00364">
    <property type="entry name" value="DISEASERSIST"/>
</dbReference>
<evidence type="ECO:0000256" key="3">
    <source>
        <dbReference type="ARBA" id="ARBA00022737"/>
    </source>
</evidence>
<dbReference type="GO" id="GO:0061809">
    <property type="term" value="F:NAD+ nucleosidase activity, cyclic ADP-ribose generating"/>
    <property type="evidence" value="ECO:0007669"/>
    <property type="project" value="UniProtKB-EC"/>
</dbReference>
<dbReference type="SUPFAM" id="SSF52058">
    <property type="entry name" value="L domain-like"/>
    <property type="match status" value="1"/>
</dbReference>
<keyword evidence="2" id="KW-0433">Leucine-rich repeat</keyword>
<evidence type="ECO:0000256" key="1">
    <source>
        <dbReference type="ARBA" id="ARBA00011982"/>
    </source>
</evidence>
<gene>
    <name evidence="9" type="ORF">E1A91_A10G257600v1</name>
</gene>
<evidence type="ECO:0000259" key="8">
    <source>
        <dbReference type="PROSITE" id="PS50104"/>
    </source>
</evidence>
<feature type="compositionally biased region" description="Basic and acidic residues" evidence="7">
    <location>
        <begin position="839"/>
        <end position="849"/>
    </location>
</feature>
<evidence type="ECO:0000313" key="9">
    <source>
        <dbReference type="EMBL" id="TYJ16491.1"/>
    </source>
</evidence>
<reference evidence="9 10" key="1">
    <citation type="submission" date="2019-07" db="EMBL/GenBank/DDBJ databases">
        <title>WGS assembly of Gossypium mustelinum.</title>
        <authorList>
            <person name="Chen Z.J."/>
            <person name="Sreedasyam A."/>
            <person name="Ando A."/>
            <person name="Song Q."/>
            <person name="De L."/>
            <person name="Hulse-Kemp A."/>
            <person name="Ding M."/>
            <person name="Ye W."/>
            <person name="Kirkbride R."/>
            <person name="Jenkins J."/>
            <person name="Plott C."/>
            <person name="Lovell J."/>
            <person name="Lin Y.-M."/>
            <person name="Vaughn R."/>
            <person name="Liu B."/>
            <person name="Li W."/>
            <person name="Simpson S."/>
            <person name="Scheffler B."/>
            <person name="Saski C."/>
            <person name="Grover C."/>
            <person name="Hu G."/>
            <person name="Conover J."/>
            <person name="Carlson J."/>
            <person name="Shu S."/>
            <person name="Boston L."/>
            <person name="Williams M."/>
            <person name="Peterson D."/>
            <person name="Mcgee K."/>
            <person name="Jones D."/>
            <person name="Wendel J."/>
            <person name="Stelly D."/>
            <person name="Grimwood J."/>
            <person name="Schmutz J."/>
        </authorList>
    </citation>
    <scope>NUCLEOTIDE SEQUENCE [LARGE SCALE GENOMIC DNA]</scope>
    <source>
        <strain evidence="9">1408120.09</strain>
    </source>
</reference>
<dbReference type="Gene3D" id="3.40.50.300">
    <property type="entry name" value="P-loop containing nucleotide triphosphate hydrolases"/>
    <property type="match status" value="1"/>
</dbReference>
<dbReference type="PROSITE" id="PS50104">
    <property type="entry name" value="TIR"/>
    <property type="match status" value="1"/>
</dbReference>
<sequence length="1143" mass="131451">MKHQVFLSFRGEDTRLNFTSHLHKALKDKGLNVFFDEEKLEKGEQLSPALSQGIAASNLSILVLSKDYASSKSCLAELSAIMDRKQTQGHIVLPIFYHVDPSHVRNIGGSFTTSFEGHESKRPVDEVDEVKRWKAAFAEVGNLKGWHIGGDKSDRPEAGYIEEIVKKVIEKLRSSRSRHVSEELEKGSRVIGLWGMGGIGKTTLAEAVYEEMSQNFESRCFLQNVSEKIQTHGKEILRNDLLSKLLNEKYIKIDTPSIGYPYQERLNNKKVLVVLDDVSHQDQIAIMGVKHFGDGSKIIVTSRDRTVLDNGADETFEVKNLNEIDSLQLFSICAFKQFNPDADYRDLSIKFVEYTQYNPLALKVLGCQLYNKGRVYWESEMDKLKEYIEPDIYKILKTSFDGLDEQEKNIFLDIAIFFKGEPKENVEKILSNCYNGAESSIRNLIDKCLLNITPLPISLRDMLEIRSKFLKREAEEIASSPSRGALDDRRSSFLDEIPQCISMHDMVELMGKDIVRKEFRVPRKRSRLWNPNEVKQVLKYNKGTEWIVGIKLDMSQIGKLQLCSSVFGKMLNLKYIYFYFPPFIGKQRKKKLHADQVGDVSLPDELRLLCWEYYPFKSLSLSFDPKNLVVLKLPHGNVQQLWNEDDHQDLINLRKIALTNCKNLKKIPNLLGAVNLEILCFNGCNSLVELPGFSGLASLKTLQLHGCYNLKKFPELPNDVSFLDLAETGIEEVPDSIEHIAGLETLLLTKSKVNKVSSRISKLECLHFLDLSHCLIAKFPEILRRPEKPKEPEKRQPCSSIYYFSPLPRPEKPKEPEKPLPCSSSSYFPHPLPRPKKPKAPEAKKAPEVKKKKLRPYLSSSYFPLARRIVYKPPKILKFKSLEYLKMDHCASLKLLSELPPYLRFLDAHGCKSLEKVSFTRRNRDLYELYSFYGKDEFFMIFSDCFSLNQASIKNIEANAMQKIESLVKKWGCKYDYGPKSLFCCFPGSEISASKFKYQRMNSSLKLKITPNEFSGSRFLSFAICLVVDLTHCHKYNRDLRGICEYQLTAFDGSYEKFKCEWDYKLDFELHWKYMGDHVLILFSDKMIKKDEDYVEAAFEFYIKKCYHGEAEVEDIKVKKCGVHVYCVAENNTGPISPCTMKM</sequence>
<dbReference type="SUPFAM" id="SSF52200">
    <property type="entry name" value="Toll/Interleukin receptor TIR domain"/>
    <property type="match status" value="1"/>
</dbReference>
<organism evidence="9 10">
    <name type="scientific">Gossypium mustelinum</name>
    <name type="common">Cotton</name>
    <name type="synonym">Gossypium caicoense</name>
    <dbReference type="NCBI Taxonomy" id="34275"/>
    <lineage>
        <taxon>Eukaryota</taxon>
        <taxon>Viridiplantae</taxon>
        <taxon>Streptophyta</taxon>
        <taxon>Embryophyta</taxon>
        <taxon>Tracheophyta</taxon>
        <taxon>Spermatophyta</taxon>
        <taxon>Magnoliopsida</taxon>
        <taxon>eudicotyledons</taxon>
        <taxon>Gunneridae</taxon>
        <taxon>Pentapetalae</taxon>
        <taxon>rosids</taxon>
        <taxon>malvids</taxon>
        <taxon>Malvales</taxon>
        <taxon>Malvaceae</taxon>
        <taxon>Malvoideae</taxon>
        <taxon>Gossypium</taxon>
    </lineage>
</organism>
<dbReference type="Pfam" id="PF01582">
    <property type="entry name" value="TIR"/>
    <property type="match status" value="1"/>
</dbReference>
<dbReference type="Pfam" id="PF00931">
    <property type="entry name" value="NB-ARC"/>
    <property type="match status" value="1"/>
</dbReference>
<protein>
    <recommendedName>
        <fullName evidence="1">ADP-ribosyl cyclase/cyclic ADP-ribose hydrolase</fullName>
        <ecNumber evidence="1">3.2.2.6</ecNumber>
    </recommendedName>
</protein>
<keyword evidence="5" id="KW-0520">NAD</keyword>
<evidence type="ECO:0000256" key="4">
    <source>
        <dbReference type="ARBA" id="ARBA00022801"/>
    </source>
</evidence>
<dbReference type="PANTHER" id="PTHR11017:SF479">
    <property type="entry name" value="DISEASE RESISTANCE PROTEIN (TIR-NBS-LRR CLASS) FAMILY"/>
    <property type="match status" value="1"/>
</dbReference>
<dbReference type="Gene3D" id="3.40.50.10140">
    <property type="entry name" value="Toll/interleukin-1 receptor homology (TIR) domain"/>
    <property type="match status" value="1"/>
</dbReference>
<evidence type="ECO:0000256" key="6">
    <source>
        <dbReference type="ARBA" id="ARBA00047304"/>
    </source>
</evidence>
<keyword evidence="3" id="KW-0677">Repeat</keyword>
<dbReference type="InterPro" id="IPR044974">
    <property type="entry name" value="Disease_R_plants"/>
</dbReference>
<proteinExistence type="predicted"/>
<evidence type="ECO:0000256" key="5">
    <source>
        <dbReference type="ARBA" id="ARBA00023027"/>
    </source>
</evidence>
<accession>A0A5D2XU30</accession>
<dbReference type="Gene3D" id="1.10.8.430">
    <property type="entry name" value="Helical domain of apoptotic protease-activating factors"/>
    <property type="match status" value="1"/>
</dbReference>
<feature type="compositionally biased region" description="Basic and acidic residues" evidence="7">
    <location>
        <begin position="809"/>
        <end position="818"/>
    </location>
</feature>
<feature type="domain" description="TIR" evidence="8">
    <location>
        <begin position="1"/>
        <end position="172"/>
    </location>
</feature>
<dbReference type="EMBL" id="CM017645">
    <property type="protein sequence ID" value="TYJ16491.1"/>
    <property type="molecule type" value="Genomic_DNA"/>
</dbReference>
<dbReference type="InterPro" id="IPR002182">
    <property type="entry name" value="NB-ARC"/>
</dbReference>
<dbReference type="InterPro" id="IPR035897">
    <property type="entry name" value="Toll_tir_struct_dom_sf"/>
</dbReference>
<dbReference type="InterPro" id="IPR058192">
    <property type="entry name" value="WHD_ROQ1-like"/>
</dbReference>
<feature type="region of interest" description="Disordered" evidence="7">
    <location>
        <begin position="804"/>
        <end position="849"/>
    </location>
</feature>
<dbReference type="Gene3D" id="3.80.10.10">
    <property type="entry name" value="Ribonuclease Inhibitor"/>
    <property type="match status" value="2"/>
</dbReference>
<dbReference type="InterPro" id="IPR000157">
    <property type="entry name" value="TIR_dom"/>
</dbReference>